<dbReference type="InterPro" id="IPR059000">
    <property type="entry name" value="ATPase_P-type_domA"/>
</dbReference>
<dbReference type="InterPro" id="IPR023298">
    <property type="entry name" value="ATPase_P-typ_TM_dom_sf"/>
</dbReference>
<sequence>MPKNNKHNHEHNQENCESNEESTNNNKLDNCGCEGETCNVNGDNCNDGTCGCSCEEDLLEEKEQLWDRKPLMVITLSGIFLFAALYLDLSGYGSLTTTPLFLIVVLLSGYNVVKNGIIALFKGNFTMNFLMTIAVFGSFLIGSGAEGAVVIFLFYIALYLENYAGERARKSIASLLKLVPETATLKKDGLTSEIHVHDVKAGDILVVKPGDKVPIDGKVIKGSTSINQAAITGESVPVNKNIGDDIFAGTLNQEGYIEMDVTKESDQTVLSKIVKLVKESQKKRSNTENFIDKLAKYYTPAVIGLAALVAIIPVVFFGQSIDEWVYRALVLLIISCPCAFLLSTPVAMVSGITASTKNGVLIKGSRYVEEMSKIKVMVFDKTGTLTQGNLELTDIIALNNYSKAEILMVAGSLESNSNHPIGNAISSYVKGQGVKLSEVKDFKSITGNGLKGTLDNKTYILGKKNLFSNKYEFSDTMIRGFEDQGKTVVLIANETEILGFICMKDTVRIASKSTISKLKNSGIKTVMLTGDNEQTAKTVADDIGLDEYYAELLPEDKVKIIEKYIDKGIEVAMVGDGVNDAPALARSNVGIAMGAAGSDVAIETADIALMHDDISKINYLLNLSRKTMGVVKQNVSVALIIQVSLSVLAVFGYVSLWMAVTFGDMGLTLAVILNSLRLVYTK</sequence>
<feature type="transmembrane region" description="Helical" evidence="14">
    <location>
        <begin position="71"/>
        <end position="89"/>
    </location>
</feature>
<dbReference type="PANTHER" id="PTHR48085">
    <property type="entry name" value="CADMIUM/ZINC-TRANSPORTING ATPASE HMA2-RELATED"/>
    <property type="match status" value="1"/>
</dbReference>
<dbReference type="InterPro" id="IPR036412">
    <property type="entry name" value="HAD-like_sf"/>
</dbReference>
<dbReference type="GeneID" id="10277690"/>
<proteinExistence type="inferred from homology"/>
<dbReference type="PRINTS" id="PR00119">
    <property type="entry name" value="CATATPASE"/>
</dbReference>
<dbReference type="InterPro" id="IPR027256">
    <property type="entry name" value="P-typ_ATPase_IB"/>
</dbReference>
<keyword evidence="6" id="KW-0479">Metal-binding</keyword>
<dbReference type="PANTHER" id="PTHR48085:SF5">
    <property type="entry name" value="CADMIUM_ZINC-TRANSPORTING ATPASE HMA4-RELATED"/>
    <property type="match status" value="1"/>
</dbReference>
<organism evidence="16 17">
    <name type="scientific">Methanobacterium lacus (strain AL-21)</name>
    <dbReference type="NCBI Taxonomy" id="877455"/>
    <lineage>
        <taxon>Archaea</taxon>
        <taxon>Methanobacteriati</taxon>
        <taxon>Methanobacteriota</taxon>
        <taxon>Methanomada group</taxon>
        <taxon>Methanobacteria</taxon>
        <taxon>Methanobacteriales</taxon>
        <taxon>Methanobacteriaceae</taxon>
        <taxon>Methanobacterium</taxon>
    </lineage>
</organism>
<evidence type="ECO:0000256" key="9">
    <source>
        <dbReference type="ARBA" id="ARBA00022967"/>
    </source>
</evidence>
<dbReference type="InterPro" id="IPR008250">
    <property type="entry name" value="ATPase_P-typ_transduc_dom_A_sf"/>
</dbReference>
<dbReference type="InterPro" id="IPR001757">
    <property type="entry name" value="P_typ_ATPase"/>
</dbReference>
<dbReference type="eggNOG" id="arCOG02949">
    <property type="taxonomic scope" value="Archaea"/>
</dbReference>
<dbReference type="NCBIfam" id="TIGR01511">
    <property type="entry name" value="ATPase-IB1_Cu"/>
    <property type="match status" value="1"/>
</dbReference>
<dbReference type="HOGENOM" id="CLU_001771_6_4_2"/>
<dbReference type="PROSITE" id="PS00154">
    <property type="entry name" value="ATPASE_E1_E2"/>
    <property type="match status" value="1"/>
</dbReference>
<evidence type="ECO:0000256" key="5">
    <source>
        <dbReference type="ARBA" id="ARBA00022692"/>
    </source>
</evidence>
<dbReference type="EMBL" id="CP002551">
    <property type="protein sequence ID" value="ADZ09481.1"/>
    <property type="molecule type" value="Genomic_DNA"/>
</dbReference>
<name>F0T6W1_METLA</name>
<keyword evidence="8" id="KW-0067">ATP-binding</keyword>
<keyword evidence="10 14" id="KW-1133">Transmembrane helix</keyword>
<dbReference type="InterPro" id="IPR018303">
    <property type="entry name" value="ATPase_P-typ_P_site"/>
</dbReference>
<evidence type="ECO:0000259" key="15">
    <source>
        <dbReference type="Pfam" id="PF00122"/>
    </source>
</evidence>
<dbReference type="Gene3D" id="2.70.150.10">
    <property type="entry name" value="Calcium-transporting ATPase, cytoplasmic transduction domain A"/>
    <property type="match status" value="1"/>
</dbReference>
<keyword evidence="12 14" id="KW-0472">Membrane</keyword>
<dbReference type="GO" id="GO:0019829">
    <property type="term" value="F:ATPase-coupled monoatomic cation transmembrane transporter activity"/>
    <property type="evidence" value="ECO:0007669"/>
    <property type="project" value="InterPro"/>
</dbReference>
<dbReference type="Pfam" id="PF00702">
    <property type="entry name" value="Hydrolase"/>
    <property type="match status" value="1"/>
</dbReference>
<keyword evidence="9" id="KW-1278">Translocase</keyword>
<feature type="domain" description="P-type ATPase A" evidence="15">
    <location>
        <begin position="178"/>
        <end position="278"/>
    </location>
</feature>
<dbReference type="NCBIfam" id="TIGR01525">
    <property type="entry name" value="ATPase-IB_hvy"/>
    <property type="match status" value="1"/>
</dbReference>
<keyword evidence="17" id="KW-1185">Reference proteome</keyword>
<dbReference type="FunFam" id="3.40.50.1000:FF:000020">
    <property type="entry name" value="Probable cation-transporting P-type ATPase"/>
    <property type="match status" value="1"/>
</dbReference>
<dbReference type="AlphaFoldDB" id="F0T6W1"/>
<accession>F0T6W1</accession>
<dbReference type="eggNOG" id="arCOG01576">
    <property type="taxonomic scope" value="Archaea"/>
</dbReference>
<dbReference type="InterPro" id="IPR023299">
    <property type="entry name" value="ATPase_P-typ_cyto_dom_N"/>
</dbReference>
<dbReference type="KEGG" id="mel:Metbo_1239"/>
<evidence type="ECO:0000256" key="3">
    <source>
        <dbReference type="ARBA" id="ARBA00022448"/>
    </source>
</evidence>
<dbReference type="GO" id="GO:0046872">
    <property type="term" value="F:metal ion binding"/>
    <property type="evidence" value="ECO:0007669"/>
    <property type="project" value="UniProtKB-KW"/>
</dbReference>
<feature type="transmembrane region" description="Helical" evidence="14">
    <location>
        <begin position="635"/>
        <end position="654"/>
    </location>
</feature>
<dbReference type="SUPFAM" id="SSF81653">
    <property type="entry name" value="Calcium ATPase, transduction domain A"/>
    <property type="match status" value="1"/>
</dbReference>
<feature type="transmembrane region" description="Helical" evidence="14">
    <location>
        <begin position="297"/>
        <end position="318"/>
    </location>
</feature>
<dbReference type="InterPro" id="IPR051014">
    <property type="entry name" value="Cation_Transport_ATPase_IB"/>
</dbReference>
<dbReference type="GO" id="GO:0016887">
    <property type="term" value="F:ATP hydrolysis activity"/>
    <property type="evidence" value="ECO:0007669"/>
    <property type="project" value="InterPro"/>
</dbReference>
<dbReference type="OrthoDB" id="8588at2157"/>
<dbReference type="InterPro" id="IPR044492">
    <property type="entry name" value="P_typ_ATPase_HD_dom"/>
</dbReference>
<keyword evidence="4" id="KW-1003">Cell membrane</keyword>
<evidence type="ECO:0000256" key="14">
    <source>
        <dbReference type="SAM" id="Phobius"/>
    </source>
</evidence>
<evidence type="ECO:0000313" key="17">
    <source>
        <dbReference type="Proteomes" id="UP000007490"/>
    </source>
</evidence>
<dbReference type="SUPFAM" id="SSF81665">
    <property type="entry name" value="Calcium ATPase, transmembrane domain M"/>
    <property type="match status" value="1"/>
</dbReference>
<keyword evidence="3" id="KW-0813">Transport</keyword>
<reference evidence="17" key="1">
    <citation type="submission" date="2011-02" db="EMBL/GenBank/DDBJ databases">
        <title>Complete sequence of Methanobacterium sp. AL-21.</title>
        <authorList>
            <consortium name="US DOE Joint Genome Institute"/>
            <person name="Lucas S."/>
            <person name="Copeland A."/>
            <person name="Lapidus A."/>
            <person name="Cheng J.-F."/>
            <person name="Goodwin L."/>
            <person name="Pitluck S."/>
            <person name="Chertkov O."/>
            <person name="Detter J.C."/>
            <person name="Han C."/>
            <person name="Tapia R."/>
            <person name="Land M."/>
            <person name="Hauser L."/>
            <person name="Kyrpides N."/>
            <person name="Ivanova N."/>
            <person name="Mikhailova N."/>
            <person name="Pagani I."/>
            <person name="Cadillo-Quiroz H."/>
            <person name="Imachi H."/>
            <person name="Zinder S."/>
            <person name="Liu W."/>
            <person name="Woyke T."/>
        </authorList>
    </citation>
    <scope>NUCLEOTIDE SEQUENCE [LARGE SCALE GENOMIC DNA]</scope>
    <source>
        <strain evidence="17">AL-21</strain>
    </source>
</reference>
<dbReference type="GO" id="GO:0005886">
    <property type="term" value="C:plasma membrane"/>
    <property type="evidence" value="ECO:0007669"/>
    <property type="project" value="UniProtKB-SubCell"/>
</dbReference>
<dbReference type="GO" id="GO:0005524">
    <property type="term" value="F:ATP binding"/>
    <property type="evidence" value="ECO:0007669"/>
    <property type="project" value="UniProtKB-KW"/>
</dbReference>
<feature type="transmembrane region" description="Helical" evidence="14">
    <location>
        <begin position="125"/>
        <end position="141"/>
    </location>
</feature>
<dbReference type="Pfam" id="PF00122">
    <property type="entry name" value="E1-E2_ATPase"/>
    <property type="match status" value="1"/>
</dbReference>
<dbReference type="Gene3D" id="3.40.50.1000">
    <property type="entry name" value="HAD superfamily/HAD-like"/>
    <property type="match status" value="1"/>
</dbReference>
<reference evidence="16 17" key="2">
    <citation type="journal article" date="2014" name="Int. J. Syst. Evol. Microbiol.">
        <title>Methanobacterium paludis sp. nov. and a novel strain of Methanobacterium lacus isolated from northern peatlands.</title>
        <authorList>
            <person name="Cadillo-Quiroz H."/>
            <person name="Brauer S.L."/>
            <person name="Goodson N."/>
            <person name="Yavitt J.B."/>
            <person name="Zinder S.H."/>
        </authorList>
    </citation>
    <scope>NUCLEOTIDE SEQUENCE [LARGE SCALE GENOMIC DNA]</scope>
    <source>
        <strain evidence="16 17">AL-21</strain>
    </source>
</reference>
<protein>
    <submittedName>
        <fullName evidence="16">Heavy metal translocating P-type ATPase</fullName>
        <ecNumber evidence="16">3.6.3.3</ecNumber>
    </submittedName>
</protein>
<dbReference type="SFLD" id="SFLDG00002">
    <property type="entry name" value="C1.7:_P-type_atpase_like"/>
    <property type="match status" value="1"/>
</dbReference>
<dbReference type="RefSeq" id="WP_013644832.1">
    <property type="nucleotide sequence ID" value="NC_015216.1"/>
</dbReference>
<evidence type="ECO:0000256" key="6">
    <source>
        <dbReference type="ARBA" id="ARBA00022723"/>
    </source>
</evidence>
<dbReference type="InterPro" id="IPR023214">
    <property type="entry name" value="HAD_sf"/>
</dbReference>
<evidence type="ECO:0000313" key="16">
    <source>
        <dbReference type="EMBL" id="ADZ09481.1"/>
    </source>
</evidence>
<feature type="region of interest" description="Disordered" evidence="13">
    <location>
        <begin position="1"/>
        <end position="24"/>
    </location>
</feature>
<dbReference type="SFLD" id="SFLDS00003">
    <property type="entry name" value="Haloacid_Dehalogenase"/>
    <property type="match status" value="1"/>
</dbReference>
<keyword evidence="11" id="KW-0406">Ion transport</keyword>
<feature type="transmembrane region" description="Helical" evidence="14">
    <location>
        <begin position="324"/>
        <end position="342"/>
    </location>
</feature>
<dbReference type="FunFam" id="2.70.150.10:FF:000002">
    <property type="entry name" value="Copper-transporting ATPase 1, putative"/>
    <property type="match status" value="1"/>
</dbReference>
<dbReference type="STRING" id="877455.Metbo_1239"/>
<evidence type="ECO:0000256" key="11">
    <source>
        <dbReference type="ARBA" id="ARBA00023065"/>
    </source>
</evidence>
<dbReference type="SUPFAM" id="SSF56784">
    <property type="entry name" value="HAD-like"/>
    <property type="match status" value="1"/>
</dbReference>
<evidence type="ECO:0000256" key="12">
    <source>
        <dbReference type="ARBA" id="ARBA00023136"/>
    </source>
</evidence>
<dbReference type="PRINTS" id="PR00941">
    <property type="entry name" value="CDATPASE"/>
</dbReference>
<evidence type="ECO:0000256" key="8">
    <source>
        <dbReference type="ARBA" id="ARBA00022840"/>
    </source>
</evidence>
<dbReference type="SFLD" id="SFLDF00027">
    <property type="entry name" value="p-type_atpase"/>
    <property type="match status" value="1"/>
</dbReference>
<dbReference type="NCBIfam" id="TIGR01494">
    <property type="entry name" value="ATPase_P-type"/>
    <property type="match status" value="1"/>
</dbReference>
<comment type="subcellular location">
    <subcellularLocation>
        <location evidence="1">Cell membrane</location>
        <topology evidence="1">Multi-pass membrane protein</topology>
    </subcellularLocation>
</comment>
<dbReference type="NCBIfam" id="TIGR01512">
    <property type="entry name" value="ATPase-IB2_Cd"/>
    <property type="match status" value="1"/>
</dbReference>
<evidence type="ECO:0000256" key="13">
    <source>
        <dbReference type="SAM" id="MobiDB-lite"/>
    </source>
</evidence>
<comment type="similarity">
    <text evidence="2">Belongs to the cation transport ATPase (P-type) (TC 3.A.3) family. Type IB subfamily.</text>
</comment>
<dbReference type="EC" id="3.6.3.3" evidence="16"/>
<dbReference type="Gene3D" id="3.40.1110.10">
    <property type="entry name" value="Calcium-transporting ATPase, cytoplasmic domain N"/>
    <property type="match status" value="1"/>
</dbReference>
<evidence type="ECO:0000256" key="7">
    <source>
        <dbReference type="ARBA" id="ARBA00022741"/>
    </source>
</evidence>
<dbReference type="Proteomes" id="UP000007490">
    <property type="component" value="Chromosome"/>
</dbReference>
<feature type="transmembrane region" description="Helical" evidence="14">
    <location>
        <begin position="147"/>
        <end position="164"/>
    </location>
</feature>
<evidence type="ECO:0000256" key="10">
    <source>
        <dbReference type="ARBA" id="ARBA00022989"/>
    </source>
</evidence>
<keyword evidence="16" id="KW-0378">Hydrolase</keyword>
<keyword evidence="7" id="KW-0547">Nucleotide-binding</keyword>
<feature type="transmembrane region" description="Helical" evidence="14">
    <location>
        <begin position="95"/>
        <end position="113"/>
    </location>
</feature>
<evidence type="ECO:0000256" key="4">
    <source>
        <dbReference type="ARBA" id="ARBA00022475"/>
    </source>
</evidence>
<keyword evidence="5 14" id="KW-0812">Transmembrane</keyword>
<evidence type="ECO:0000256" key="2">
    <source>
        <dbReference type="ARBA" id="ARBA00006024"/>
    </source>
</evidence>
<evidence type="ECO:0000256" key="1">
    <source>
        <dbReference type="ARBA" id="ARBA00004651"/>
    </source>
</evidence>
<gene>
    <name evidence="16" type="ordered locus">Metbo_1239</name>
</gene>